<accession>A0A023GXL1</accession>
<dbReference type="AlphaFoldDB" id="A0A023GXL1"/>
<evidence type="ECO:0000256" key="1">
    <source>
        <dbReference type="SAM" id="MobiDB-lite"/>
    </source>
</evidence>
<organism evidence="2">
    <name type="scientific">Amycolatopsis orientalis subsp. vinearia</name>
    <dbReference type="NCBI Taxonomy" id="797057"/>
    <lineage>
        <taxon>Bacteria</taxon>
        <taxon>Bacillati</taxon>
        <taxon>Actinomycetota</taxon>
        <taxon>Actinomycetes</taxon>
        <taxon>Pseudonocardiales</taxon>
        <taxon>Pseudonocardiaceae</taxon>
        <taxon>Amycolatopsis</taxon>
    </lineage>
</organism>
<feature type="compositionally biased region" description="Polar residues" evidence="1">
    <location>
        <begin position="64"/>
        <end position="74"/>
    </location>
</feature>
<feature type="region of interest" description="Disordered" evidence="1">
    <location>
        <begin position="1"/>
        <end position="74"/>
    </location>
</feature>
<feature type="compositionally biased region" description="Basic and acidic residues" evidence="1">
    <location>
        <begin position="9"/>
        <end position="18"/>
    </location>
</feature>
<reference evidence="2" key="1">
    <citation type="journal article" date="2014" name="Nature">
        <title>Co-opting sulphur-carrier proteins from primary metabolic pathways for 2-thiosugar biosynthesis.</title>
        <authorList>
            <person name="Sasaki E."/>
            <person name="Zhang X."/>
            <person name="Sun H.G."/>
            <person name="Lu M.Y."/>
            <person name="Liu T.L."/>
            <person name="Ou A."/>
            <person name="Li J.Y."/>
            <person name="Chen Y.H."/>
            <person name="Ealick S.E."/>
            <person name="Liu H.W."/>
        </authorList>
    </citation>
    <scope>NUCLEOTIDE SEQUENCE</scope>
    <source>
        <strain evidence="2">BA-07585</strain>
    </source>
</reference>
<evidence type="ECO:0000313" key="2">
    <source>
        <dbReference type="EMBL" id="AFO69365.1"/>
    </source>
</evidence>
<protein>
    <submittedName>
        <fullName evidence="2">Uncharacterized protein</fullName>
    </submittedName>
</protein>
<name>A0A023GXL1_AMYOR</name>
<proteinExistence type="predicted"/>
<sequence>MLCSGAHSGHADAVDRPRTLPRVPPDGERIQYPIPGISLYVSRPRGQPRRRPRPAAGPAARPVTQPNASGHTSR</sequence>
<dbReference type="EMBL" id="JN602210">
    <property type="protein sequence ID" value="AFO69365.1"/>
    <property type="molecule type" value="Genomic_DNA"/>
</dbReference>